<feature type="compositionally biased region" description="Basic residues" evidence="1">
    <location>
        <begin position="1"/>
        <end position="13"/>
    </location>
</feature>
<reference evidence="2" key="1">
    <citation type="journal article" date="2015" name="Nature">
        <title>Complex archaea that bridge the gap between prokaryotes and eukaryotes.</title>
        <authorList>
            <person name="Spang A."/>
            <person name="Saw J.H."/>
            <person name="Jorgensen S.L."/>
            <person name="Zaremba-Niedzwiedzka K."/>
            <person name="Martijn J."/>
            <person name="Lind A.E."/>
            <person name="van Eijk R."/>
            <person name="Schleper C."/>
            <person name="Guy L."/>
            <person name="Ettema T.J."/>
        </authorList>
    </citation>
    <scope>NUCLEOTIDE SEQUENCE</scope>
</reference>
<feature type="region of interest" description="Disordered" evidence="1">
    <location>
        <begin position="1"/>
        <end position="34"/>
    </location>
</feature>
<evidence type="ECO:0000256" key="1">
    <source>
        <dbReference type="SAM" id="MobiDB-lite"/>
    </source>
</evidence>
<comment type="caution">
    <text evidence="2">The sequence shown here is derived from an EMBL/GenBank/DDBJ whole genome shotgun (WGS) entry which is preliminary data.</text>
</comment>
<name>A0A0F9GXZ4_9ZZZZ</name>
<accession>A0A0F9GXZ4</accession>
<gene>
    <name evidence="2" type="ORF">LCGC14_2067200</name>
</gene>
<protein>
    <submittedName>
        <fullName evidence="2">Uncharacterized protein</fullName>
    </submittedName>
</protein>
<evidence type="ECO:0000313" key="2">
    <source>
        <dbReference type="EMBL" id="KKL74210.1"/>
    </source>
</evidence>
<dbReference type="AlphaFoldDB" id="A0A0F9GXZ4"/>
<dbReference type="EMBL" id="LAZR01024726">
    <property type="protein sequence ID" value="KKL74210.1"/>
    <property type="molecule type" value="Genomic_DNA"/>
</dbReference>
<proteinExistence type="predicted"/>
<organism evidence="2">
    <name type="scientific">marine sediment metagenome</name>
    <dbReference type="NCBI Taxonomy" id="412755"/>
    <lineage>
        <taxon>unclassified sequences</taxon>
        <taxon>metagenomes</taxon>
        <taxon>ecological metagenomes</taxon>
    </lineage>
</organism>
<sequence>MGKKKDKSYKTFKPRGPLLPPNKRHKSAKDYDRKRDKGLYPKLYSKWLKDKFEEAAKWKPLWDN</sequence>